<reference evidence="3" key="1">
    <citation type="journal article" date="2019" name="Sci. Rep.">
        <title>Draft genome of Tanacetum cinerariifolium, the natural source of mosquito coil.</title>
        <authorList>
            <person name="Yamashiro T."/>
            <person name="Shiraishi A."/>
            <person name="Satake H."/>
            <person name="Nakayama K."/>
        </authorList>
    </citation>
    <scope>NUCLEOTIDE SEQUENCE</scope>
</reference>
<dbReference type="EMBL" id="BKCJ010382076">
    <property type="protein sequence ID" value="GFA18454.1"/>
    <property type="molecule type" value="Genomic_DNA"/>
</dbReference>
<feature type="region of interest" description="Disordered" evidence="2">
    <location>
        <begin position="515"/>
        <end position="548"/>
    </location>
</feature>
<dbReference type="AlphaFoldDB" id="A0A699J9B8"/>
<evidence type="ECO:0000256" key="1">
    <source>
        <dbReference type="SAM" id="Coils"/>
    </source>
</evidence>
<organism evidence="3">
    <name type="scientific">Tanacetum cinerariifolium</name>
    <name type="common">Dalmatian daisy</name>
    <name type="synonym">Chrysanthemum cinerariifolium</name>
    <dbReference type="NCBI Taxonomy" id="118510"/>
    <lineage>
        <taxon>Eukaryota</taxon>
        <taxon>Viridiplantae</taxon>
        <taxon>Streptophyta</taxon>
        <taxon>Embryophyta</taxon>
        <taxon>Tracheophyta</taxon>
        <taxon>Spermatophyta</taxon>
        <taxon>Magnoliopsida</taxon>
        <taxon>eudicotyledons</taxon>
        <taxon>Gunneridae</taxon>
        <taxon>Pentapetalae</taxon>
        <taxon>asterids</taxon>
        <taxon>campanulids</taxon>
        <taxon>Asterales</taxon>
        <taxon>Asteraceae</taxon>
        <taxon>Asteroideae</taxon>
        <taxon>Anthemideae</taxon>
        <taxon>Anthemidinae</taxon>
        <taxon>Tanacetum</taxon>
    </lineage>
</organism>
<accession>A0A699J9B8</accession>
<name>A0A699J9B8_TANCI</name>
<gene>
    <name evidence="3" type="ORF">Tci_590426</name>
</gene>
<evidence type="ECO:0000313" key="3">
    <source>
        <dbReference type="EMBL" id="GFA18454.1"/>
    </source>
</evidence>
<evidence type="ECO:0000256" key="2">
    <source>
        <dbReference type="SAM" id="MobiDB-lite"/>
    </source>
</evidence>
<keyword evidence="1" id="KW-0175">Coiled coil</keyword>
<feature type="compositionally biased region" description="Polar residues" evidence="2">
    <location>
        <begin position="529"/>
        <end position="540"/>
    </location>
</feature>
<feature type="region of interest" description="Disordered" evidence="2">
    <location>
        <begin position="469"/>
        <end position="490"/>
    </location>
</feature>
<feature type="coiled-coil region" evidence="1">
    <location>
        <begin position="340"/>
        <end position="374"/>
    </location>
</feature>
<feature type="compositionally biased region" description="Polar residues" evidence="2">
    <location>
        <begin position="627"/>
        <end position="638"/>
    </location>
</feature>
<proteinExistence type="predicted"/>
<sequence length="657" mass="73705">PQIVSAAKLPILNPNEFDLWKMRIEQYFLMTDYSLWKVILNGDSPAPTRVVDGVLQPLKFNSHKDAMTLMEAIKKRFRGNTETKKVQKTLLKQQYENFTGFSSESLDQIHDRLQNLISQLEILGVSLPQKDTNFNLKIYEVEVKSSSSARTTTQNIAFVSSSNTNNTNEPVSAAASVSTINADDLEEMDLKWQISMLTGHFVRECRSLKDIRRNGAAEPQRRNVPVKTSTSNALVSQCDGVRSYDWSFQAEEEPTNYALMAFSSSSSSSDTEVVSCSKACTKAYAQLQSHYDKLTADFQKSQFDVISYQTCLEFVKARLLVYQQNKSVFEEGIKLLKLEVQLRDNALVSLRQNLEKAEQERDDLKLKLEKFQTFSKNLSDLLASQTHAKTGLGYTSQVFTPAMFDCDDYLSSGSDESLPPSPIYDRYQSGNGYHVVHPPYTGTFMPPKPDLVFNNVPNAVETDHHAFNAKLSPTKPDQDLSHTNRPSAPIIRDWVSDSEDESKTKAPLNVPSFVQSTEQVKSPRPSVQHVETSIPATTPNPASPKPISNGKCRNRKACFVCNSLDHLIKDCDYHEKKMAPPTARNHAYRGNHKPVSTAVFKLKVTRPRHAKPIITKTNSPTRRHINRSPSLKASNSPPRVTAIQAPVVNAAQGMQRK</sequence>
<comment type="caution">
    <text evidence="3">The sequence shown here is derived from an EMBL/GenBank/DDBJ whole genome shotgun (WGS) entry which is preliminary data.</text>
</comment>
<protein>
    <submittedName>
        <fullName evidence="3">Uncharacterized protein</fullName>
    </submittedName>
</protein>
<feature type="region of interest" description="Disordered" evidence="2">
    <location>
        <begin position="616"/>
        <end position="641"/>
    </location>
</feature>
<feature type="non-terminal residue" evidence="3">
    <location>
        <position position="1"/>
    </location>
</feature>